<evidence type="ECO:0000313" key="3">
    <source>
        <dbReference type="Proteomes" id="UP000030651"/>
    </source>
</evidence>
<dbReference type="HOGENOM" id="CLU_009665_0_0_1"/>
<dbReference type="InterPro" id="IPR054707">
    <property type="entry name" value="DhpH_subs-bd"/>
</dbReference>
<dbReference type="RefSeq" id="XP_007840259.1">
    <property type="nucleotide sequence ID" value="XM_007842068.1"/>
</dbReference>
<accession>W3WMA3</accession>
<dbReference type="AlphaFoldDB" id="W3WMA3"/>
<dbReference type="SUPFAM" id="SSF54373">
    <property type="entry name" value="FAD-linked reductases, C-terminal domain"/>
    <property type="match status" value="1"/>
</dbReference>
<dbReference type="InterPro" id="IPR036188">
    <property type="entry name" value="FAD/NAD-bd_sf"/>
</dbReference>
<name>W3WMA3_PESFW</name>
<evidence type="ECO:0000259" key="1">
    <source>
        <dbReference type="Pfam" id="PF22607"/>
    </source>
</evidence>
<dbReference type="Gene3D" id="3.50.50.60">
    <property type="entry name" value="FAD/NAD(P)-binding domain"/>
    <property type="match status" value="1"/>
</dbReference>
<dbReference type="STRING" id="1229662.W3WMA3"/>
<dbReference type="InterPro" id="IPR053212">
    <property type="entry name" value="DHP_3-monooxygenase"/>
</dbReference>
<dbReference type="Gene3D" id="3.30.9.60">
    <property type="match status" value="1"/>
</dbReference>
<organism evidence="2 3">
    <name type="scientific">Pestalotiopsis fici (strain W106-1 / CGMCC3.15140)</name>
    <dbReference type="NCBI Taxonomy" id="1229662"/>
    <lineage>
        <taxon>Eukaryota</taxon>
        <taxon>Fungi</taxon>
        <taxon>Dikarya</taxon>
        <taxon>Ascomycota</taxon>
        <taxon>Pezizomycotina</taxon>
        <taxon>Sordariomycetes</taxon>
        <taxon>Xylariomycetidae</taxon>
        <taxon>Amphisphaeriales</taxon>
        <taxon>Sporocadaceae</taxon>
        <taxon>Pestalotiopsis</taxon>
    </lineage>
</organism>
<dbReference type="Proteomes" id="UP000030651">
    <property type="component" value="Unassembled WGS sequence"/>
</dbReference>
<dbReference type="EMBL" id="KI912119">
    <property type="protein sequence ID" value="ETS75003.1"/>
    <property type="molecule type" value="Genomic_DNA"/>
</dbReference>
<gene>
    <name evidence="2" type="ORF">PFICI_13487</name>
</gene>
<evidence type="ECO:0000313" key="2">
    <source>
        <dbReference type="EMBL" id="ETS75003.1"/>
    </source>
</evidence>
<protein>
    <recommendedName>
        <fullName evidence="1">2,6-dihydroxypyridine 3-monooxygenase substrate binding domain-containing protein</fullName>
    </recommendedName>
</protein>
<dbReference type="GeneID" id="19278500"/>
<dbReference type="OrthoDB" id="16820at2759"/>
<proteinExistence type="predicted"/>
<keyword evidence="3" id="KW-1185">Reference proteome</keyword>
<dbReference type="PANTHER" id="PTHR47469:SF2">
    <property type="entry name" value="OS06G0597600 PROTEIN"/>
    <property type="match status" value="1"/>
</dbReference>
<dbReference type="SUPFAM" id="SSF51905">
    <property type="entry name" value="FAD/NAD(P)-binding domain"/>
    <property type="match status" value="1"/>
</dbReference>
<dbReference type="KEGG" id="pfy:PFICI_13487"/>
<reference evidence="3" key="1">
    <citation type="journal article" date="2015" name="BMC Genomics">
        <title>Genomic and transcriptomic analysis of the endophytic fungus Pestalotiopsis fici reveals its lifestyle and high potential for synthesis of natural products.</title>
        <authorList>
            <person name="Wang X."/>
            <person name="Zhang X."/>
            <person name="Liu L."/>
            <person name="Xiang M."/>
            <person name="Wang W."/>
            <person name="Sun X."/>
            <person name="Che Y."/>
            <person name="Guo L."/>
            <person name="Liu G."/>
            <person name="Guo L."/>
            <person name="Wang C."/>
            <person name="Yin W.B."/>
            <person name="Stadler M."/>
            <person name="Zhang X."/>
            <person name="Liu X."/>
        </authorList>
    </citation>
    <scope>NUCLEOTIDE SEQUENCE [LARGE SCALE GENOMIC DNA]</scope>
    <source>
        <strain evidence="3">W106-1 / CGMCC3.15140</strain>
    </source>
</reference>
<dbReference type="InParanoid" id="W3WMA3"/>
<dbReference type="eggNOG" id="ENOG502SHSA">
    <property type="taxonomic scope" value="Eukaryota"/>
</dbReference>
<dbReference type="PRINTS" id="PR00420">
    <property type="entry name" value="RNGMNOXGNASE"/>
</dbReference>
<dbReference type="Pfam" id="PF22607">
    <property type="entry name" value="FAD_binding-like"/>
    <property type="match status" value="1"/>
</dbReference>
<feature type="domain" description="2,6-dihydroxypyridine 3-monooxygenase substrate binding" evidence="1">
    <location>
        <begin position="187"/>
        <end position="316"/>
    </location>
</feature>
<dbReference type="PANTHER" id="PTHR47469">
    <property type="entry name" value="MONOOXYGENASE-LIKE"/>
    <property type="match status" value="1"/>
</dbReference>
<dbReference type="OMA" id="GKVEYWP"/>
<sequence>MNKTVVIVGGSLSGLICGVQLKRLGCKVTILEKDGSAERESAHAGVGFRVNVETFLKQYDVSGVTAAIPSSASQFALFKRPKALVTGSNLRVTSWGHLYRILRANFDGFTSDSCPTPPAQRETDGEGRYLIGSRVTELQYADGIVTVRYTDSETGLESRIDADFVIGADGIHSTVRDLLHLPMKKEYAGYVSWRATVPESLLSKESAEYFSDAVSVNQFRHSYMMCYVIPTDSGSFAPGERLMNIVWYYNVKEDSEEFNRIFTDIHGVRHRNTVPHGLVKSEEWERVRDAFKPRLAAPFVELLYKVKTPYVTKVNDSICTQPTFFEGHGILVGDALTTLRPHTGSAAEQAAFHCLCLGPVWEGKKTLEAWSREVRTYSKRLWLIGRLVGAFGQGTVLELLKALFLYVTFLIRCKVGCSGMK</sequence>